<dbReference type="AlphaFoldDB" id="A0A9D4D8N3"/>
<reference evidence="2" key="1">
    <citation type="journal article" date="2019" name="bioRxiv">
        <title>The Genome of the Zebra Mussel, Dreissena polymorpha: A Resource for Invasive Species Research.</title>
        <authorList>
            <person name="McCartney M.A."/>
            <person name="Auch B."/>
            <person name="Kono T."/>
            <person name="Mallez S."/>
            <person name="Zhang Y."/>
            <person name="Obille A."/>
            <person name="Becker A."/>
            <person name="Abrahante J.E."/>
            <person name="Garbe J."/>
            <person name="Badalamenti J.P."/>
            <person name="Herman A."/>
            <person name="Mangelson H."/>
            <person name="Liachko I."/>
            <person name="Sullivan S."/>
            <person name="Sone E.D."/>
            <person name="Koren S."/>
            <person name="Silverstein K.A.T."/>
            <person name="Beckman K.B."/>
            <person name="Gohl D.M."/>
        </authorList>
    </citation>
    <scope>NUCLEOTIDE SEQUENCE</scope>
    <source>
        <strain evidence="2">Duluth1</strain>
        <tissue evidence="2">Whole animal</tissue>
    </source>
</reference>
<feature type="compositionally biased region" description="Low complexity" evidence="1">
    <location>
        <begin position="156"/>
        <end position="170"/>
    </location>
</feature>
<evidence type="ECO:0000313" key="3">
    <source>
        <dbReference type="Proteomes" id="UP000828390"/>
    </source>
</evidence>
<dbReference type="EMBL" id="JAIWYP010000011">
    <property type="protein sequence ID" value="KAH3740089.1"/>
    <property type="molecule type" value="Genomic_DNA"/>
</dbReference>
<name>A0A9D4D8N3_DREPO</name>
<accession>A0A9D4D8N3</accession>
<dbReference type="Proteomes" id="UP000828390">
    <property type="component" value="Unassembled WGS sequence"/>
</dbReference>
<gene>
    <name evidence="2" type="ORF">DPMN_046784</name>
</gene>
<keyword evidence="3" id="KW-1185">Reference proteome</keyword>
<protein>
    <submittedName>
        <fullName evidence="2">Uncharacterized protein</fullName>
    </submittedName>
</protein>
<proteinExistence type="predicted"/>
<feature type="region of interest" description="Disordered" evidence="1">
    <location>
        <begin position="135"/>
        <end position="172"/>
    </location>
</feature>
<evidence type="ECO:0000256" key="1">
    <source>
        <dbReference type="SAM" id="MobiDB-lite"/>
    </source>
</evidence>
<sequence length="227" mass="25279">MSFTSLVKEFQHSAAYLTEILKASMTKTAGSEPENITPVLGTILSMIVGYLRPRNASLLQKMNAVQLWRAGCKRSLFQNFNKMGFSVGEDAMLSCLDSLKRTFDEDLLTWKSELQKYVRPGRDTDEEEIQADSENAGTMLGTDPGTDPNITSSTASELTSISESRSPSSIDVLSDDEWHDIEEDEADITIPYGDPSVPKGYTICWDSVGKQIKARHQTRNHGNQYKN</sequence>
<reference evidence="2" key="2">
    <citation type="submission" date="2020-11" db="EMBL/GenBank/DDBJ databases">
        <authorList>
            <person name="McCartney M.A."/>
            <person name="Auch B."/>
            <person name="Kono T."/>
            <person name="Mallez S."/>
            <person name="Becker A."/>
            <person name="Gohl D.M."/>
            <person name="Silverstein K.A.T."/>
            <person name="Koren S."/>
            <person name="Bechman K.B."/>
            <person name="Herman A."/>
            <person name="Abrahante J.E."/>
            <person name="Garbe J."/>
        </authorList>
    </citation>
    <scope>NUCLEOTIDE SEQUENCE</scope>
    <source>
        <strain evidence="2">Duluth1</strain>
        <tissue evidence="2">Whole animal</tissue>
    </source>
</reference>
<comment type="caution">
    <text evidence="2">The sequence shown here is derived from an EMBL/GenBank/DDBJ whole genome shotgun (WGS) entry which is preliminary data.</text>
</comment>
<evidence type="ECO:0000313" key="2">
    <source>
        <dbReference type="EMBL" id="KAH3740089.1"/>
    </source>
</evidence>
<organism evidence="2 3">
    <name type="scientific">Dreissena polymorpha</name>
    <name type="common">Zebra mussel</name>
    <name type="synonym">Mytilus polymorpha</name>
    <dbReference type="NCBI Taxonomy" id="45954"/>
    <lineage>
        <taxon>Eukaryota</taxon>
        <taxon>Metazoa</taxon>
        <taxon>Spiralia</taxon>
        <taxon>Lophotrochozoa</taxon>
        <taxon>Mollusca</taxon>
        <taxon>Bivalvia</taxon>
        <taxon>Autobranchia</taxon>
        <taxon>Heteroconchia</taxon>
        <taxon>Euheterodonta</taxon>
        <taxon>Imparidentia</taxon>
        <taxon>Neoheterodontei</taxon>
        <taxon>Myida</taxon>
        <taxon>Dreissenoidea</taxon>
        <taxon>Dreissenidae</taxon>
        <taxon>Dreissena</taxon>
    </lineage>
</organism>